<protein>
    <submittedName>
        <fullName evidence="2">Uncharacterized protein</fullName>
    </submittedName>
</protein>
<comment type="caution">
    <text evidence="2">The sequence shown here is derived from an EMBL/GenBank/DDBJ whole genome shotgun (WGS) entry which is preliminary data.</text>
</comment>
<proteinExistence type="predicted"/>
<evidence type="ECO:0000256" key="1">
    <source>
        <dbReference type="SAM" id="Phobius"/>
    </source>
</evidence>
<reference evidence="2 3" key="1">
    <citation type="submission" date="2016-11" db="EMBL/GenBank/DDBJ databases">
        <title>Whole genomes of Flavobacteriaceae.</title>
        <authorList>
            <person name="Stine C."/>
            <person name="Li C."/>
            <person name="Tadesse D."/>
        </authorList>
    </citation>
    <scope>NUCLEOTIDE SEQUENCE [LARGE SCALE GENOMIC DNA]</scope>
    <source>
        <strain evidence="2 3">DSM 24704</strain>
    </source>
</reference>
<gene>
    <name evidence="2" type="ORF">B0A64_10995</name>
</gene>
<feature type="transmembrane region" description="Helical" evidence="1">
    <location>
        <begin position="26"/>
        <end position="45"/>
    </location>
</feature>
<evidence type="ECO:0000313" key="3">
    <source>
        <dbReference type="Proteomes" id="UP000214684"/>
    </source>
</evidence>
<name>A0A227PC33_9FLAO</name>
<dbReference type="AlphaFoldDB" id="A0A227PC33"/>
<accession>A0A227PC33</accession>
<evidence type="ECO:0000313" key="2">
    <source>
        <dbReference type="EMBL" id="OXG06625.1"/>
    </source>
</evidence>
<organism evidence="2 3">
    <name type="scientific">Flavobacterium araucananum</name>
    <dbReference type="NCBI Taxonomy" id="946678"/>
    <lineage>
        <taxon>Bacteria</taxon>
        <taxon>Pseudomonadati</taxon>
        <taxon>Bacteroidota</taxon>
        <taxon>Flavobacteriia</taxon>
        <taxon>Flavobacteriales</taxon>
        <taxon>Flavobacteriaceae</taxon>
        <taxon>Flavobacterium</taxon>
    </lineage>
</organism>
<dbReference type="OrthoDB" id="1360524at2"/>
<sequence>MPLTKIPLTKADIEAVKSKKKNKSKFRIWISIVSFLILLIVYLSVGFDTSNSTFEFFKIVVIVIHAFLLLGSLTDTNFYNDLNEKQKYVGLVKVKKKEYFFDSEDNSESHIIIFDDWRIGEKSFKKEHWNKINKGDEFYVEQAANSGLVFKLEKENIDFKTGLLFFKQ</sequence>
<keyword evidence="1" id="KW-0472">Membrane</keyword>
<dbReference type="RefSeq" id="WP_089479565.1">
    <property type="nucleotide sequence ID" value="NZ_MUGS01000015.1"/>
</dbReference>
<dbReference type="EMBL" id="MUGS01000015">
    <property type="protein sequence ID" value="OXG06625.1"/>
    <property type="molecule type" value="Genomic_DNA"/>
</dbReference>
<feature type="transmembrane region" description="Helical" evidence="1">
    <location>
        <begin position="57"/>
        <end position="78"/>
    </location>
</feature>
<keyword evidence="1" id="KW-0812">Transmembrane</keyword>
<keyword evidence="3" id="KW-1185">Reference proteome</keyword>
<keyword evidence="1" id="KW-1133">Transmembrane helix</keyword>
<dbReference type="Proteomes" id="UP000214684">
    <property type="component" value="Unassembled WGS sequence"/>
</dbReference>